<dbReference type="OrthoDB" id="2735536at2759"/>
<dbReference type="AlphaFoldDB" id="A0A8I6R6X3"/>
<dbReference type="OMA" id="LTYGECD"/>
<dbReference type="SUPFAM" id="SSF51735">
    <property type="entry name" value="NAD(P)-binding Rossmann-fold domains"/>
    <property type="match status" value="1"/>
</dbReference>
<dbReference type="Proteomes" id="UP000494040">
    <property type="component" value="Unassembled WGS sequence"/>
</dbReference>
<dbReference type="InterPro" id="IPR050177">
    <property type="entry name" value="Lipid_A_modif_metabolic_enz"/>
</dbReference>
<comment type="similarity">
    <text evidence="1 3">Belongs to the 3-beta-HSD family.</text>
</comment>
<dbReference type="GO" id="GO:0006694">
    <property type="term" value="P:steroid biosynthetic process"/>
    <property type="evidence" value="ECO:0007669"/>
    <property type="project" value="InterPro"/>
</dbReference>
<dbReference type="Gene3D" id="3.40.50.720">
    <property type="entry name" value="NAD(P)-binding Rossmann-like Domain"/>
    <property type="match status" value="1"/>
</dbReference>
<dbReference type="EnsemblMetazoa" id="XM_014384641.2">
    <property type="protein sequence ID" value="XP_014240127.1"/>
    <property type="gene ID" value="LOC106661338"/>
</dbReference>
<dbReference type="GO" id="GO:0016616">
    <property type="term" value="F:oxidoreductase activity, acting on the CH-OH group of donors, NAD or NADP as acceptor"/>
    <property type="evidence" value="ECO:0007669"/>
    <property type="project" value="InterPro"/>
</dbReference>
<feature type="domain" description="3-beta hydroxysteroid dehydrogenase/isomerase" evidence="4">
    <location>
        <begin position="7"/>
        <end position="287"/>
    </location>
</feature>
<evidence type="ECO:0000313" key="5">
    <source>
        <dbReference type="EnsemblMetazoa" id="XP_014240127.1"/>
    </source>
</evidence>
<evidence type="ECO:0000259" key="4">
    <source>
        <dbReference type="Pfam" id="PF01073"/>
    </source>
</evidence>
<dbReference type="GeneID" id="106661338"/>
<dbReference type="FunFam" id="3.40.50.720:FF:000495">
    <property type="entry name" value="3 hydroxysteroid dehydrogenase, putative"/>
    <property type="match status" value="1"/>
</dbReference>
<evidence type="ECO:0000256" key="1">
    <source>
        <dbReference type="ARBA" id="ARBA00009219"/>
    </source>
</evidence>
<dbReference type="KEGG" id="clec:106661338"/>
<dbReference type="Pfam" id="PF01073">
    <property type="entry name" value="3Beta_HSD"/>
    <property type="match status" value="1"/>
</dbReference>
<feature type="transmembrane region" description="Helical" evidence="3">
    <location>
        <begin position="332"/>
        <end position="353"/>
    </location>
</feature>
<keyword evidence="3" id="KW-0812">Transmembrane</keyword>
<keyword evidence="3" id="KW-0472">Membrane</keyword>
<protein>
    <recommendedName>
        <fullName evidence="4">3-beta hydroxysteroid dehydrogenase/isomerase domain-containing protein</fullName>
    </recommendedName>
</protein>
<dbReference type="InterPro" id="IPR036291">
    <property type="entry name" value="NAD(P)-bd_dom_sf"/>
</dbReference>
<keyword evidence="6" id="KW-1185">Reference proteome</keyword>
<dbReference type="InterPro" id="IPR002225">
    <property type="entry name" value="3Beta_OHSteriod_DH/Estase"/>
</dbReference>
<accession>A0A8I6R6X3</accession>
<reference evidence="5" key="1">
    <citation type="submission" date="2022-01" db="UniProtKB">
        <authorList>
            <consortium name="EnsemblMetazoa"/>
        </authorList>
    </citation>
    <scope>IDENTIFICATION</scope>
</reference>
<keyword evidence="2 3" id="KW-0560">Oxidoreductase</keyword>
<evidence type="ECO:0000256" key="3">
    <source>
        <dbReference type="RuleBase" id="RU004475"/>
    </source>
</evidence>
<evidence type="ECO:0000256" key="2">
    <source>
        <dbReference type="ARBA" id="ARBA00023002"/>
    </source>
</evidence>
<name>A0A8I6R6X3_CIMLE</name>
<organism evidence="5 6">
    <name type="scientific">Cimex lectularius</name>
    <name type="common">Bed bug</name>
    <name type="synonym">Acanthia lectularia</name>
    <dbReference type="NCBI Taxonomy" id="79782"/>
    <lineage>
        <taxon>Eukaryota</taxon>
        <taxon>Metazoa</taxon>
        <taxon>Ecdysozoa</taxon>
        <taxon>Arthropoda</taxon>
        <taxon>Hexapoda</taxon>
        <taxon>Insecta</taxon>
        <taxon>Pterygota</taxon>
        <taxon>Neoptera</taxon>
        <taxon>Paraneoptera</taxon>
        <taxon>Hemiptera</taxon>
        <taxon>Heteroptera</taxon>
        <taxon>Panheteroptera</taxon>
        <taxon>Cimicomorpha</taxon>
        <taxon>Cimicidae</taxon>
        <taxon>Cimex</taxon>
    </lineage>
</organism>
<dbReference type="PANTHER" id="PTHR43245:SF51">
    <property type="entry name" value="SHORT CHAIN DEHYDROGENASE_REDUCTASE FAMILY 42E, MEMBER 2"/>
    <property type="match status" value="1"/>
</dbReference>
<dbReference type="RefSeq" id="XP_014240127.1">
    <property type="nucleotide sequence ID" value="XM_014384641.2"/>
</dbReference>
<feature type="transmembrane region" description="Helical" evidence="3">
    <location>
        <begin position="300"/>
        <end position="320"/>
    </location>
</feature>
<sequence length="390" mass="44218">MDKQIVLITGGAGFLGQHLIREIQERQDDIKEIRVVDLIKHENKINYKENIPVISYICDISSMNEKCKEAFRDVRTVFHCAAYISYDFPPDKAKLNHNNVEGTRNVIEACLENKVSSLIYTSSAEVCMKPYFNNGFFSIIINQTESKELPPMEEDQLVFGSYAASKLKGEELILSADNMRHFSGDSRLRTTALRPTFMYGEEDNGIFKKIMQIGNEYCNNILWRIGGAGGRHQFVYAGNVAWAHIKAKIALEDDAESVGGLPVFITDDTSLSDQFRFCELLTESDGESVFKRSAWSVPSLLSFLLAFVFELAYGVLFKIFSLNRIPFSPKGFIIYLGSAVFFSRLRAILHLAYSPLYTPVKAKLKSQEYYLLLCTNGLSNNYKSVNYKSF</sequence>
<dbReference type="PANTHER" id="PTHR43245">
    <property type="entry name" value="BIFUNCTIONAL POLYMYXIN RESISTANCE PROTEIN ARNA"/>
    <property type="match status" value="1"/>
</dbReference>
<evidence type="ECO:0000313" key="6">
    <source>
        <dbReference type="Proteomes" id="UP000494040"/>
    </source>
</evidence>
<keyword evidence="3" id="KW-1133">Transmembrane helix</keyword>
<proteinExistence type="inferred from homology"/>